<dbReference type="Pfam" id="PF10401">
    <property type="entry name" value="IRF-3"/>
    <property type="match status" value="1"/>
</dbReference>
<dbReference type="PROSITE" id="PS51507">
    <property type="entry name" value="IRF_2"/>
    <property type="match status" value="1"/>
</dbReference>
<dbReference type="GO" id="GO:0000978">
    <property type="term" value="F:RNA polymerase II cis-regulatory region sequence-specific DNA binding"/>
    <property type="evidence" value="ECO:0007669"/>
    <property type="project" value="TreeGrafter"/>
</dbReference>
<gene>
    <name evidence="3" type="ORF">EGW08_008515</name>
</gene>
<dbReference type="SUPFAM" id="SSF49879">
    <property type="entry name" value="SMAD/FHA domain"/>
    <property type="match status" value="1"/>
</dbReference>
<evidence type="ECO:0000256" key="1">
    <source>
        <dbReference type="SAM" id="MobiDB-lite"/>
    </source>
</evidence>
<feature type="region of interest" description="Disordered" evidence="1">
    <location>
        <begin position="173"/>
        <end position="198"/>
    </location>
</feature>
<proteinExistence type="predicted"/>
<dbReference type="Gene3D" id="2.60.200.10">
    <property type="match status" value="1"/>
</dbReference>
<dbReference type="EMBL" id="RQTK01000233">
    <property type="protein sequence ID" value="RUS83719.1"/>
    <property type="molecule type" value="Genomic_DNA"/>
</dbReference>
<evidence type="ECO:0000313" key="3">
    <source>
        <dbReference type="EMBL" id="RUS83719.1"/>
    </source>
</evidence>
<dbReference type="GO" id="GO:0045893">
    <property type="term" value="P:positive regulation of DNA-templated transcription"/>
    <property type="evidence" value="ECO:0007669"/>
    <property type="project" value="UniProtKB-ARBA"/>
</dbReference>
<dbReference type="InterPro" id="IPR001346">
    <property type="entry name" value="Interferon_reg_fact_DNA-bd_dom"/>
</dbReference>
<dbReference type="SMART" id="SM01243">
    <property type="entry name" value="IRF-3"/>
    <property type="match status" value="1"/>
</dbReference>
<dbReference type="GO" id="GO:0000981">
    <property type="term" value="F:DNA-binding transcription factor activity, RNA polymerase II-specific"/>
    <property type="evidence" value="ECO:0007669"/>
    <property type="project" value="TreeGrafter"/>
</dbReference>
<dbReference type="GO" id="GO:0005634">
    <property type="term" value="C:nucleus"/>
    <property type="evidence" value="ECO:0007669"/>
    <property type="project" value="TreeGrafter"/>
</dbReference>
<dbReference type="InterPro" id="IPR017855">
    <property type="entry name" value="SMAD-like_dom_sf"/>
</dbReference>
<dbReference type="Gene3D" id="1.10.10.10">
    <property type="entry name" value="Winged helix-like DNA-binding domain superfamily/Winged helix DNA-binding domain"/>
    <property type="match status" value="1"/>
</dbReference>
<organism evidence="3 4">
    <name type="scientific">Elysia chlorotica</name>
    <name type="common">Eastern emerald elysia</name>
    <name type="synonym">Sea slug</name>
    <dbReference type="NCBI Taxonomy" id="188477"/>
    <lineage>
        <taxon>Eukaryota</taxon>
        <taxon>Metazoa</taxon>
        <taxon>Spiralia</taxon>
        <taxon>Lophotrochozoa</taxon>
        <taxon>Mollusca</taxon>
        <taxon>Gastropoda</taxon>
        <taxon>Heterobranchia</taxon>
        <taxon>Euthyneura</taxon>
        <taxon>Panpulmonata</taxon>
        <taxon>Sacoglossa</taxon>
        <taxon>Placobranchoidea</taxon>
        <taxon>Plakobranchidae</taxon>
        <taxon>Elysia</taxon>
    </lineage>
</organism>
<dbReference type="Proteomes" id="UP000271974">
    <property type="component" value="Unassembled WGS sequence"/>
</dbReference>
<protein>
    <recommendedName>
        <fullName evidence="2">IRF tryptophan pentad repeat domain-containing protein</fullName>
    </recommendedName>
</protein>
<evidence type="ECO:0000313" key="4">
    <source>
        <dbReference type="Proteomes" id="UP000271974"/>
    </source>
</evidence>
<dbReference type="OrthoDB" id="6538197at2759"/>
<dbReference type="AlphaFoldDB" id="A0A3S1BLN1"/>
<accession>A0A3S1BLN1</accession>
<dbReference type="PANTHER" id="PTHR11949:SF17">
    <property type="entry name" value="IRF TRYPTOPHAN PENTAD REPEAT DOMAIN-CONTAINING PROTEIN"/>
    <property type="match status" value="1"/>
</dbReference>
<keyword evidence="4" id="KW-1185">Reference proteome</keyword>
<dbReference type="PANTHER" id="PTHR11949">
    <property type="entry name" value="INTERFERON REGULATORY FACTOR"/>
    <property type="match status" value="1"/>
</dbReference>
<dbReference type="InterPro" id="IPR036388">
    <property type="entry name" value="WH-like_DNA-bd_sf"/>
</dbReference>
<name>A0A3S1BLN1_ELYCH</name>
<dbReference type="InterPro" id="IPR008984">
    <property type="entry name" value="SMAD_FHA_dom_sf"/>
</dbReference>
<dbReference type="SMART" id="SM00348">
    <property type="entry name" value="IRF"/>
    <property type="match status" value="1"/>
</dbReference>
<dbReference type="InterPro" id="IPR019471">
    <property type="entry name" value="Interferon_reg_factor-3"/>
</dbReference>
<dbReference type="InterPro" id="IPR036390">
    <property type="entry name" value="WH_DNA-bd_sf"/>
</dbReference>
<sequence>MSQMKDPHPCRKKQKKTLDSFLKDCLENERISGLSWMDKNKGIWKLPWKIHRLTVWGEPDATVLHAWAVYKYDYKGEEPLREELKKWKEKLRNAIIASPCIKELPDCHEQKIPYPYKVYQFIAPKPKNTELNNNTQKHEDNLQDSQFFSCVETFNVPNFNVLSPLSDLHPLVAEKDSPSSSTSCSSRPHDDDVSTLSMHSYHDTEEILTDLSLTEIEQAFNELSKENINFPNHGQMFGPKATNFSQIPDTFNFTHKNNEFCPQSREREGCHFTISDFRSRSPIGHKENHSNGPMRFDCQKRSPDGFGNFRDINFDVSQDVSSEQSDETQNESLIYTSPFLPLDVSVSYISHKVISDLKQDKFKLCYVESDGMRGSILQCPTPAQFGPSDAFLVELPHSSSIQSLNSEKAEIISTVLTKMKRGITVSYSGGDIFATRYCKAIAYYKTQNGHQAKLERDETTKIFDFNEYFQSHFKSDQWASLTPYVKINFGVKSSSVEVVTITITHREAQRMLQERENHDLLVYTEPDCSISNEFDTRLSIEQKLRNVQV</sequence>
<comment type="caution">
    <text evidence="3">The sequence shown here is derived from an EMBL/GenBank/DDBJ whole genome shotgun (WGS) entry which is preliminary data.</text>
</comment>
<evidence type="ECO:0000259" key="2">
    <source>
        <dbReference type="PROSITE" id="PS51507"/>
    </source>
</evidence>
<reference evidence="3 4" key="1">
    <citation type="submission" date="2019-01" db="EMBL/GenBank/DDBJ databases">
        <title>A draft genome assembly of the solar-powered sea slug Elysia chlorotica.</title>
        <authorList>
            <person name="Cai H."/>
            <person name="Li Q."/>
            <person name="Fang X."/>
            <person name="Li J."/>
            <person name="Curtis N.E."/>
            <person name="Altenburger A."/>
            <person name="Shibata T."/>
            <person name="Feng M."/>
            <person name="Maeda T."/>
            <person name="Schwartz J.A."/>
            <person name="Shigenobu S."/>
            <person name="Lundholm N."/>
            <person name="Nishiyama T."/>
            <person name="Yang H."/>
            <person name="Hasebe M."/>
            <person name="Li S."/>
            <person name="Pierce S.K."/>
            <person name="Wang J."/>
        </authorList>
    </citation>
    <scope>NUCLEOTIDE SEQUENCE [LARGE SCALE GENOMIC DNA]</scope>
    <source>
        <strain evidence="3">EC2010</strain>
        <tissue evidence="3">Whole organism of an adult</tissue>
    </source>
</reference>
<dbReference type="Pfam" id="PF00605">
    <property type="entry name" value="IRF"/>
    <property type="match status" value="1"/>
</dbReference>
<dbReference type="SUPFAM" id="SSF46785">
    <property type="entry name" value="Winged helix' DNA-binding domain"/>
    <property type="match status" value="1"/>
</dbReference>
<feature type="domain" description="IRF tryptophan pentad repeat" evidence="2">
    <location>
        <begin position="15"/>
        <end position="123"/>
    </location>
</feature>
<dbReference type="GO" id="GO:0002376">
    <property type="term" value="P:immune system process"/>
    <property type="evidence" value="ECO:0007669"/>
    <property type="project" value="TreeGrafter"/>
</dbReference>